<gene>
    <name evidence="5" type="ORF">SAMN05444394_1125</name>
</gene>
<name>A0A1N6DLV0_9BACT</name>
<protein>
    <submittedName>
        <fullName evidence="5">Translation initiation factor 1 (eIF-1/SUI1)</fullName>
    </submittedName>
</protein>
<accession>A0A1N6DLV0</accession>
<keyword evidence="2" id="KW-0810">Translation regulation</keyword>
<evidence type="ECO:0000313" key="5">
    <source>
        <dbReference type="EMBL" id="SIN71801.1"/>
    </source>
</evidence>
<reference evidence="6" key="1">
    <citation type="submission" date="2016-11" db="EMBL/GenBank/DDBJ databases">
        <authorList>
            <person name="Varghese N."/>
            <person name="Submissions S."/>
        </authorList>
    </citation>
    <scope>NUCLEOTIDE SEQUENCE [LARGE SCALE GENOMIC DNA]</scope>
    <source>
        <strain evidence="6">DSM 15292</strain>
    </source>
</reference>
<evidence type="ECO:0000256" key="2">
    <source>
        <dbReference type="ARBA" id="ARBA00022845"/>
    </source>
</evidence>
<dbReference type="GO" id="GO:0003729">
    <property type="term" value="F:mRNA binding"/>
    <property type="evidence" value="ECO:0007669"/>
    <property type="project" value="TreeGrafter"/>
</dbReference>
<dbReference type="InterPro" id="IPR050318">
    <property type="entry name" value="DENR/SUI1_TIF"/>
</dbReference>
<dbReference type="AlphaFoldDB" id="A0A1N6DLV0"/>
<evidence type="ECO:0000313" key="6">
    <source>
        <dbReference type="Proteomes" id="UP000185221"/>
    </source>
</evidence>
<dbReference type="Pfam" id="PF01253">
    <property type="entry name" value="SUI1"/>
    <property type="match status" value="1"/>
</dbReference>
<dbReference type="GO" id="GO:0002188">
    <property type="term" value="P:translation reinitiation"/>
    <property type="evidence" value="ECO:0007669"/>
    <property type="project" value="TreeGrafter"/>
</dbReference>
<dbReference type="PANTHER" id="PTHR12789">
    <property type="entry name" value="DENSITY-REGULATED PROTEIN HOMOLOG"/>
    <property type="match status" value="1"/>
</dbReference>
<dbReference type="PIRSF" id="PIRSF037511">
    <property type="entry name" value="Transl_init_SUI1_pro"/>
    <property type="match status" value="1"/>
</dbReference>
<dbReference type="Proteomes" id="UP000185221">
    <property type="component" value="Unassembled WGS sequence"/>
</dbReference>
<dbReference type="InterPro" id="IPR001950">
    <property type="entry name" value="SUI1"/>
</dbReference>
<dbReference type="PROSITE" id="PS50296">
    <property type="entry name" value="SUI1"/>
    <property type="match status" value="1"/>
</dbReference>
<dbReference type="Gene3D" id="3.30.780.10">
    <property type="entry name" value="SUI1-like domain"/>
    <property type="match status" value="1"/>
</dbReference>
<evidence type="ECO:0000256" key="1">
    <source>
        <dbReference type="ARBA" id="ARBA00005422"/>
    </source>
</evidence>
<keyword evidence="3" id="KW-0648">Protein biosynthesis</keyword>
<dbReference type="SUPFAM" id="SSF55159">
    <property type="entry name" value="eIF1-like"/>
    <property type="match status" value="1"/>
</dbReference>
<proteinExistence type="inferred from homology"/>
<dbReference type="GO" id="GO:0006417">
    <property type="term" value="P:regulation of translation"/>
    <property type="evidence" value="ECO:0007669"/>
    <property type="project" value="UniProtKB-KW"/>
</dbReference>
<comment type="similarity">
    <text evidence="1">Belongs to the SUI1 family.</text>
</comment>
<dbReference type="GO" id="GO:0003743">
    <property type="term" value="F:translation initiation factor activity"/>
    <property type="evidence" value="ECO:0007669"/>
    <property type="project" value="UniProtKB-KW"/>
</dbReference>
<keyword evidence="6" id="KW-1185">Reference proteome</keyword>
<dbReference type="EMBL" id="FSRC01000001">
    <property type="protein sequence ID" value="SIN71801.1"/>
    <property type="molecule type" value="Genomic_DNA"/>
</dbReference>
<evidence type="ECO:0000256" key="3">
    <source>
        <dbReference type="ARBA" id="ARBA00022917"/>
    </source>
</evidence>
<dbReference type="PANTHER" id="PTHR12789:SF0">
    <property type="entry name" value="DENSITY-REGULATED PROTEIN"/>
    <property type="match status" value="1"/>
</dbReference>
<dbReference type="InterPro" id="IPR036877">
    <property type="entry name" value="SUI1_dom_sf"/>
</dbReference>
<dbReference type="STRING" id="226505.SAMN05444394_1125"/>
<keyword evidence="5" id="KW-0396">Initiation factor</keyword>
<feature type="domain" description="SUI1" evidence="4">
    <location>
        <begin position="51"/>
        <end position="117"/>
    </location>
</feature>
<dbReference type="InterPro" id="IPR005872">
    <property type="entry name" value="SUI1_arc_bac"/>
</dbReference>
<dbReference type="CDD" id="cd11567">
    <property type="entry name" value="YciH_like"/>
    <property type="match status" value="1"/>
</dbReference>
<organism evidence="5 6">
    <name type="scientific">Algoriphagus halophilus</name>
    <dbReference type="NCBI Taxonomy" id="226505"/>
    <lineage>
        <taxon>Bacteria</taxon>
        <taxon>Pseudomonadati</taxon>
        <taxon>Bacteroidota</taxon>
        <taxon>Cytophagia</taxon>
        <taxon>Cytophagales</taxon>
        <taxon>Cyclobacteriaceae</taxon>
        <taxon>Algoriphagus</taxon>
    </lineage>
</organism>
<dbReference type="GO" id="GO:0001731">
    <property type="term" value="P:formation of translation preinitiation complex"/>
    <property type="evidence" value="ECO:0007669"/>
    <property type="project" value="TreeGrafter"/>
</dbReference>
<evidence type="ECO:0000259" key="4">
    <source>
        <dbReference type="PROSITE" id="PS50296"/>
    </source>
</evidence>
<sequence length="125" mass="13737">MGGLFHVPMAKRNNDWKKRDGVVYSTSDDFEYQEEGSEEMDTLTPAQQNLKVMLDKKARAGKKVTLVDGFIGTEDDLKELGKMLKNKCGVGGSAKDGEILIQGDHRDKVVQILQSSGYKAKKSGG</sequence>